<dbReference type="InterPro" id="IPR011990">
    <property type="entry name" value="TPR-like_helical_dom_sf"/>
</dbReference>
<dbReference type="InterPro" id="IPR051677">
    <property type="entry name" value="AfsR-DnrI-RedD_regulator"/>
</dbReference>
<proteinExistence type="predicted"/>
<evidence type="ECO:0000313" key="2">
    <source>
        <dbReference type="EMBL" id="PVG82891.1"/>
    </source>
</evidence>
<feature type="domain" description="Bacterial transcriptional activator" evidence="1">
    <location>
        <begin position="565"/>
        <end position="703"/>
    </location>
</feature>
<evidence type="ECO:0000259" key="1">
    <source>
        <dbReference type="SMART" id="SM01043"/>
    </source>
</evidence>
<name>A0A2T8FAY9_9ACTN</name>
<sequence>MSADSPEVAPQPSDAGLTATALAAVPDDALLETLCTPPPIALAGLLARDWERIAARIARPDGTHPTAYAWRAAFALYWLGHSDLATEELARARVEHGDVPSDLAELQAVTASLAWQQGYPDKCRAAIAEARRLLAIHPHDRALAGVWHAEALLAASDGRRSDNARAYRAARDYAERAGDVLLQVRTENNVANSEVEEGRYAEAVRRLQHALQLNAGTPDVSGRALLRETLAWALTGLGRLDEALVEAQKARDGWIAVESPMVALAWLREGQIQAQRGNLAQAALAFRESATEAERSNDLDTVLGARTGLAQVTLGEDPARARRLVERILDDRAVLGHVAATSMAGWIALGVGDEAAARRYAARALAEASRRHDQAAIADLLELAALADGAPAQDPRLQEAASIWTSTGNEVRAAVNAAVVASLAGRPLEVGLARERLRTLGVHADAWTAAGPLRSVGAGPRHPVQIHALGSFVVYRDGVPVTSADWPSRKARALLKLLVGAGPAGLTRDHLCELLWPGDPAGGSKLSVALSQLRSVLDPERSIDPDAFVRADRQAVRLDLDLVSVDVEEFRAAAEQALAAAAAGLDRAADLLTAAAALHSGAFLAQDLYEDWAAEPREAIERLGAEVVRALVTLLAAGEAPAAALPWVVRLLGQDPYDEPMHVLHVQLLHRARRHGEARRAYASYAARMAEIDTPVEPWEGVVAP</sequence>
<dbReference type="GO" id="GO:0006355">
    <property type="term" value="P:regulation of DNA-templated transcription"/>
    <property type="evidence" value="ECO:0007669"/>
    <property type="project" value="InterPro"/>
</dbReference>
<accession>A0A2T8FAY9</accession>
<dbReference type="RefSeq" id="WP_116572322.1">
    <property type="nucleotide sequence ID" value="NZ_QDGZ01000004.1"/>
</dbReference>
<dbReference type="Proteomes" id="UP000246018">
    <property type="component" value="Unassembled WGS sequence"/>
</dbReference>
<dbReference type="Gene3D" id="1.25.40.10">
    <property type="entry name" value="Tetratricopeptide repeat domain"/>
    <property type="match status" value="2"/>
</dbReference>
<dbReference type="SUPFAM" id="SSF48452">
    <property type="entry name" value="TPR-like"/>
    <property type="match status" value="2"/>
</dbReference>
<dbReference type="PANTHER" id="PTHR35807">
    <property type="entry name" value="TRANSCRIPTIONAL REGULATOR REDD-RELATED"/>
    <property type="match status" value="1"/>
</dbReference>
<dbReference type="SMART" id="SM01043">
    <property type="entry name" value="BTAD"/>
    <property type="match status" value="1"/>
</dbReference>
<reference evidence="2 3" key="1">
    <citation type="submission" date="2018-04" db="EMBL/GenBank/DDBJ databases">
        <title>Genome of Nocardioides gansuensis WSJ-1.</title>
        <authorList>
            <person name="Wu S."/>
            <person name="Wang G."/>
        </authorList>
    </citation>
    <scope>NUCLEOTIDE SEQUENCE [LARGE SCALE GENOMIC DNA]</scope>
    <source>
        <strain evidence="2 3">WSJ-1</strain>
    </source>
</reference>
<protein>
    <recommendedName>
        <fullName evidence="1">Bacterial transcriptional activator domain-containing protein</fullName>
    </recommendedName>
</protein>
<dbReference type="GO" id="GO:0003677">
    <property type="term" value="F:DNA binding"/>
    <property type="evidence" value="ECO:0007669"/>
    <property type="project" value="InterPro"/>
</dbReference>
<dbReference type="SUPFAM" id="SSF46894">
    <property type="entry name" value="C-terminal effector domain of the bipartite response regulators"/>
    <property type="match status" value="1"/>
</dbReference>
<keyword evidence="3" id="KW-1185">Reference proteome</keyword>
<gene>
    <name evidence="2" type="ORF">DDE18_11100</name>
</gene>
<dbReference type="InterPro" id="IPR016032">
    <property type="entry name" value="Sig_transdc_resp-reg_C-effctor"/>
</dbReference>
<dbReference type="AlphaFoldDB" id="A0A2T8FAY9"/>
<dbReference type="Gene3D" id="1.10.10.10">
    <property type="entry name" value="Winged helix-like DNA-binding domain superfamily/Winged helix DNA-binding domain"/>
    <property type="match status" value="1"/>
</dbReference>
<dbReference type="Pfam" id="PF13424">
    <property type="entry name" value="TPR_12"/>
    <property type="match status" value="1"/>
</dbReference>
<comment type="caution">
    <text evidence="2">The sequence shown here is derived from an EMBL/GenBank/DDBJ whole genome shotgun (WGS) entry which is preliminary data.</text>
</comment>
<dbReference type="Pfam" id="PF03704">
    <property type="entry name" value="BTAD"/>
    <property type="match status" value="1"/>
</dbReference>
<dbReference type="InterPro" id="IPR036388">
    <property type="entry name" value="WH-like_DNA-bd_sf"/>
</dbReference>
<dbReference type="InterPro" id="IPR005158">
    <property type="entry name" value="BTAD"/>
</dbReference>
<dbReference type="EMBL" id="QDGZ01000004">
    <property type="protein sequence ID" value="PVG82891.1"/>
    <property type="molecule type" value="Genomic_DNA"/>
</dbReference>
<dbReference type="OrthoDB" id="134985at2"/>
<organism evidence="2 3">
    <name type="scientific">Nocardioides gansuensis</name>
    <dbReference type="NCBI Taxonomy" id="2138300"/>
    <lineage>
        <taxon>Bacteria</taxon>
        <taxon>Bacillati</taxon>
        <taxon>Actinomycetota</taxon>
        <taxon>Actinomycetes</taxon>
        <taxon>Propionibacteriales</taxon>
        <taxon>Nocardioidaceae</taxon>
        <taxon>Nocardioides</taxon>
    </lineage>
</organism>
<evidence type="ECO:0000313" key="3">
    <source>
        <dbReference type="Proteomes" id="UP000246018"/>
    </source>
</evidence>